<dbReference type="SUPFAM" id="SSF47240">
    <property type="entry name" value="Ferritin-like"/>
    <property type="match status" value="1"/>
</dbReference>
<name>Q21C85_RHOPB</name>
<organism evidence="1">
    <name type="scientific">Rhodopseudomonas palustris (strain BisB18)</name>
    <dbReference type="NCBI Taxonomy" id="316056"/>
    <lineage>
        <taxon>Bacteria</taxon>
        <taxon>Pseudomonadati</taxon>
        <taxon>Pseudomonadota</taxon>
        <taxon>Alphaproteobacteria</taxon>
        <taxon>Hyphomicrobiales</taxon>
        <taxon>Nitrobacteraceae</taxon>
        <taxon>Rhodopseudomonas</taxon>
    </lineage>
</organism>
<dbReference type="STRING" id="316056.RPC_0426"/>
<dbReference type="eggNOG" id="COG1633">
    <property type="taxonomic scope" value="Bacteria"/>
</dbReference>
<dbReference type="InterPro" id="IPR012347">
    <property type="entry name" value="Ferritin-like"/>
</dbReference>
<dbReference type="InterPro" id="IPR009078">
    <property type="entry name" value="Ferritin-like_SF"/>
</dbReference>
<protein>
    <submittedName>
        <fullName evidence="1">Uncharacterized protein</fullName>
    </submittedName>
</protein>
<sequence length="295" mass="31834">MRTEPLLTVAPVAAVQSVAELYAIALTQAETAATHYQRHATAGDTASGDTSLLSTQSVFEVLARRERQRAEAITVGAVAALNKPPDAADLLWSPTDLVPAQEISEIGDSSLGTAYDAWALAVRHRERAFVFWTYVAALAGDPTVRSTAEGFAREALRDGDALRRERRLAWRSLRHDATGEREAAREPASAALLESLLLKDIMAWAAQLTPSERGVLMTLAPSPLPPDHDPHDPLVAEGSLDEIKSRALRRAEQLSNLYLEDADRALDQAGLEFAQRLAAQSIARLAALRSMAATG</sequence>
<dbReference type="EMBL" id="CP000301">
    <property type="protein sequence ID" value="ABD86001.1"/>
    <property type="molecule type" value="Genomic_DNA"/>
</dbReference>
<gene>
    <name evidence="1" type="ordered locus">RPC_0426</name>
</gene>
<proteinExistence type="predicted"/>
<dbReference type="OrthoDB" id="6057955at2"/>
<dbReference type="AlphaFoldDB" id="Q21C85"/>
<reference evidence="1" key="1">
    <citation type="submission" date="2006-03" db="EMBL/GenBank/DDBJ databases">
        <title>Complete sequence of Rhodopseudomonas palustris BisB18.</title>
        <authorList>
            <consortium name="US DOE Joint Genome Institute"/>
            <person name="Copeland A."/>
            <person name="Lucas S."/>
            <person name="Lapidus A."/>
            <person name="Barry K."/>
            <person name="Detter J.C."/>
            <person name="Glavina del Rio T."/>
            <person name="Hammon N."/>
            <person name="Israni S."/>
            <person name="Dalin E."/>
            <person name="Tice H."/>
            <person name="Pitluck S."/>
            <person name="Chain P."/>
            <person name="Malfatti S."/>
            <person name="Shin M."/>
            <person name="Vergez L."/>
            <person name="Schmutz J."/>
            <person name="Larimer F."/>
            <person name="Land M."/>
            <person name="Hauser L."/>
            <person name="Pelletier D.A."/>
            <person name="Kyrpides N."/>
            <person name="Anderson I."/>
            <person name="Oda Y."/>
            <person name="Harwood C.S."/>
            <person name="Richardson P."/>
        </authorList>
    </citation>
    <scope>NUCLEOTIDE SEQUENCE [LARGE SCALE GENOMIC DNA]</scope>
    <source>
        <strain evidence="1">BisB18</strain>
    </source>
</reference>
<dbReference type="KEGG" id="rpc:RPC_0426"/>
<accession>Q21C85</accession>
<evidence type="ECO:0000313" key="1">
    <source>
        <dbReference type="EMBL" id="ABD86001.1"/>
    </source>
</evidence>
<dbReference type="Gene3D" id="1.20.1260.10">
    <property type="match status" value="1"/>
</dbReference>
<dbReference type="HOGENOM" id="CLU_064893_0_0_5"/>